<dbReference type="GO" id="GO:0015097">
    <property type="term" value="F:mercury ion transmembrane transporter activity"/>
    <property type="evidence" value="ECO:0007669"/>
    <property type="project" value="InterPro"/>
</dbReference>
<feature type="transmembrane region" description="Helical" evidence="1">
    <location>
        <begin position="63"/>
        <end position="83"/>
    </location>
</feature>
<dbReference type="GO" id="GO:0016020">
    <property type="term" value="C:membrane"/>
    <property type="evidence" value="ECO:0007669"/>
    <property type="project" value="InterPro"/>
</dbReference>
<dbReference type="HOGENOM" id="CLU_135628_2_0_12"/>
<dbReference type="InterPro" id="IPR004891">
    <property type="entry name" value="Mercury-R_MerC"/>
</dbReference>
<protein>
    <recommendedName>
        <fullName evidence="4">MerC mercury resistance protein</fullName>
    </recommendedName>
</protein>
<keyword evidence="3" id="KW-1185">Reference proteome</keyword>
<proteinExistence type="predicted"/>
<feature type="transmembrane region" description="Helical" evidence="1">
    <location>
        <begin position="28"/>
        <end position="51"/>
    </location>
</feature>
<feature type="transmembrane region" description="Helical" evidence="1">
    <location>
        <begin position="89"/>
        <end position="108"/>
    </location>
</feature>
<name>I4B8D5_TURPD</name>
<dbReference type="OrthoDB" id="5966279at2"/>
<accession>I4B8D5</accession>
<evidence type="ECO:0000313" key="3">
    <source>
        <dbReference type="Proteomes" id="UP000006048"/>
    </source>
</evidence>
<dbReference type="STRING" id="869212.Turpa_2903"/>
<keyword evidence="1" id="KW-0812">Transmembrane</keyword>
<evidence type="ECO:0000313" key="2">
    <source>
        <dbReference type="EMBL" id="AFM13542.1"/>
    </source>
</evidence>
<dbReference type="AlphaFoldDB" id="I4B8D5"/>
<dbReference type="Proteomes" id="UP000006048">
    <property type="component" value="Chromosome"/>
</dbReference>
<dbReference type="Pfam" id="PF03203">
    <property type="entry name" value="MerC"/>
    <property type="match status" value="1"/>
</dbReference>
<keyword evidence="1" id="KW-1133">Transmembrane helix</keyword>
<dbReference type="KEGG" id="tpx:Turpa_2903"/>
<gene>
    <name evidence="2" type="ordered locus">Turpa_2903</name>
</gene>
<reference evidence="2 3" key="1">
    <citation type="submission" date="2012-06" db="EMBL/GenBank/DDBJ databases">
        <title>The complete chromosome of genome of Turneriella parva DSM 21527.</title>
        <authorList>
            <consortium name="US DOE Joint Genome Institute (JGI-PGF)"/>
            <person name="Lucas S."/>
            <person name="Han J."/>
            <person name="Lapidus A."/>
            <person name="Bruce D."/>
            <person name="Goodwin L."/>
            <person name="Pitluck S."/>
            <person name="Peters L."/>
            <person name="Kyrpides N."/>
            <person name="Mavromatis K."/>
            <person name="Ivanova N."/>
            <person name="Mikhailova N."/>
            <person name="Chertkov O."/>
            <person name="Detter J.C."/>
            <person name="Tapia R."/>
            <person name="Han C."/>
            <person name="Land M."/>
            <person name="Hauser L."/>
            <person name="Markowitz V."/>
            <person name="Cheng J.-F."/>
            <person name="Hugenholtz P."/>
            <person name="Woyke T."/>
            <person name="Wu D."/>
            <person name="Gronow S."/>
            <person name="Wellnitz S."/>
            <person name="Brambilla E."/>
            <person name="Klenk H.-P."/>
            <person name="Eisen J.A."/>
        </authorList>
    </citation>
    <scope>NUCLEOTIDE SEQUENCE [LARGE SCALE GENOMIC DNA]</scope>
    <source>
        <strain evidence="3">ATCC BAA-1111 / DSM 21527 / NCTC 11395 / H</strain>
    </source>
</reference>
<keyword evidence="1" id="KW-0472">Membrane</keyword>
<evidence type="ECO:0000256" key="1">
    <source>
        <dbReference type="SAM" id="Phobius"/>
    </source>
</evidence>
<evidence type="ECO:0008006" key="4">
    <source>
        <dbReference type="Google" id="ProtNLM"/>
    </source>
</evidence>
<organism evidence="2 3">
    <name type="scientific">Turneriella parva (strain ATCC BAA-1111 / DSM 21527 / NCTC 11395 / H)</name>
    <name type="common">Leptospira parva</name>
    <dbReference type="NCBI Taxonomy" id="869212"/>
    <lineage>
        <taxon>Bacteria</taxon>
        <taxon>Pseudomonadati</taxon>
        <taxon>Spirochaetota</taxon>
        <taxon>Spirochaetia</taxon>
        <taxon>Leptospirales</taxon>
        <taxon>Leptospiraceae</taxon>
        <taxon>Turneriella</taxon>
    </lineage>
</organism>
<dbReference type="RefSeq" id="WP_014804044.1">
    <property type="nucleotide sequence ID" value="NC_018020.1"/>
</dbReference>
<sequence length="148" mass="16172">MAVAALETKHDDAVKPKFSVFSLAWDRLGVIMSGLCLIDCLVLPVVSTLLISLQSSIGWVKELHWYLLPVIGITGGIAFHHSFKAHRAYSIVASGVVGYLMLAFGELFEPAFGFKSINYVSVTGSALLISAHVRNLLLHNRGHAHHEH</sequence>
<dbReference type="EMBL" id="CP002959">
    <property type="protein sequence ID" value="AFM13542.1"/>
    <property type="molecule type" value="Genomic_DNA"/>
</dbReference>